<dbReference type="Pfam" id="PF00117">
    <property type="entry name" value="GATase"/>
    <property type="match status" value="1"/>
</dbReference>
<feature type="domain" description="Glutamine amidotransferase" evidence="1">
    <location>
        <begin position="179"/>
        <end position="226"/>
    </location>
</feature>
<organism evidence="2 3">
    <name type="scientific">Stichopus japonicus</name>
    <name type="common">Sea cucumber</name>
    <dbReference type="NCBI Taxonomy" id="307972"/>
    <lineage>
        <taxon>Eukaryota</taxon>
        <taxon>Metazoa</taxon>
        <taxon>Echinodermata</taxon>
        <taxon>Eleutherozoa</taxon>
        <taxon>Echinozoa</taxon>
        <taxon>Holothuroidea</taxon>
        <taxon>Aspidochirotacea</taxon>
        <taxon>Aspidochirotida</taxon>
        <taxon>Stichopodidae</taxon>
        <taxon>Apostichopus</taxon>
    </lineage>
</organism>
<dbReference type="SUPFAM" id="SSF52317">
    <property type="entry name" value="Class I glutamine amidotransferase-like"/>
    <property type="match status" value="1"/>
</dbReference>
<evidence type="ECO:0000259" key="1">
    <source>
        <dbReference type="Pfam" id="PF00117"/>
    </source>
</evidence>
<dbReference type="PRINTS" id="PR00099">
    <property type="entry name" value="CPSGATASE"/>
</dbReference>
<dbReference type="STRING" id="307972.A0A2G8JC50"/>
<keyword evidence="3" id="KW-1185">Reference proteome</keyword>
<dbReference type="OrthoDB" id="434at2759"/>
<dbReference type="EMBL" id="MRZV01002628">
    <property type="protein sequence ID" value="PIK33314.1"/>
    <property type="molecule type" value="Genomic_DNA"/>
</dbReference>
<proteinExistence type="predicted"/>
<evidence type="ECO:0000313" key="3">
    <source>
        <dbReference type="Proteomes" id="UP000230750"/>
    </source>
</evidence>
<sequence length="266" mass="28712">MTVDCGFKNNQIRMLAELGAEVTVINCVLFCPSSNLAPPLCQSNVPVSNPSCNPSPLPPPSCASSFLTPVLLLTLCLPPSLFPIRPAYHPPSSDPFCLPSFLPLIPPASSSLPKPSLLPPSFPPDFTSFIMKSKNMMDYSLATDLAIRNGRETHKSHKEGHQGIEPETGLWNLLRSSVAVSCAGLKTFKMKYGNRGHNQPCIHEGTGRCYITTQNHGFAVNVDDMPPIGRCSSQMQTTEPTRASYTIVNHSSASSSTRSTWAVPGT</sequence>
<dbReference type="AlphaFoldDB" id="A0A2G8JC50"/>
<reference evidence="2 3" key="1">
    <citation type="journal article" date="2017" name="PLoS Biol.">
        <title>The sea cucumber genome provides insights into morphological evolution and visceral regeneration.</title>
        <authorList>
            <person name="Zhang X."/>
            <person name="Sun L."/>
            <person name="Yuan J."/>
            <person name="Sun Y."/>
            <person name="Gao Y."/>
            <person name="Zhang L."/>
            <person name="Li S."/>
            <person name="Dai H."/>
            <person name="Hamel J.F."/>
            <person name="Liu C."/>
            <person name="Yu Y."/>
            <person name="Liu S."/>
            <person name="Lin W."/>
            <person name="Guo K."/>
            <person name="Jin S."/>
            <person name="Xu P."/>
            <person name="Storey K.B."/>
            <person name="Huan P."/>
            <person name="Zhang T."/>
            <person name="Zhou Y."/>
            <person name="Zhang J."/>
            <person name="Lin C."/>
            <person name="Li X."/>
            <person name="Xing L."/>
            <person name="Huo D."/>
            <person name="Sun M."/>
            <person name="Wang L."/>
            <person name="Mercier A."/>
            <person name="Li F."/>
            <person name="Yang H."/>
            <person name="Xiang J."/>
        </authorList>
    </citation>
    <scope>NUCLEOTIDE SEQUENCE [LARGE SCALE GENOMIC DNA]</scope>
    <source>
        <strain evidence="2">Shaxun</strain>
        <tissue evidence="2">Muscle</tissue>
    </source>
</reference>
<name>A0A2G8JC50_STIJA</name>
<dbReference type="Gene3D" id="3.40.50.880">
    <property type="match status" value="1"/>
</dbReference>
<accession>A0A2G8JC50</accession>
<dbReference type="Proteomes" id="UP000230750">
    <property type="component" value="Unassembled WGS sequence"/>
</dbReference>
<evidence type="ECO:0000313" key="2">
    <source>
        <dbReference type="EMBL" id="PIK33314.1"/>
    </source>
</evidence>
<comment type="caution">
    <text evidence="2">The sequence shown here is derived from an EMBL/GenBank/DDBJ whole genome shotgun (WGS) entry which is preliminary data.</text>
</comment>
<protein>
    <submittedName>
        <fullName evidence="2">Putative CAD protein-like</fullName>
    </submittedName>
</protein>
<dbReference type="InterPro" id="IPR029062">
    <property type="entry name" value="Class_I_gatase-like"/>
</dbReference>
<dbReference type="InterPro" id="IPR017926">
    <property type="entry name" value="GATASE"/>
</dbReference>
<gene>
    <name evidence="2" type="ORF">BSL78_29878</name>
</gene>